<feature type="chain" id="PRO_5040394609" evidence="2">
    <location>
        <begin position="29"/>
        <end position="319"/>
    </location>
</feature>
<dbReference type="AlphaFoldDB" id="A0A9Q0N6S7"/>
<evidence type="ECO:0000256" key="1">
    <source>
        <dbReference type="SAM" id="MobiDB-lite"/>
    </source>
</evidence>
<evidence type="ECO:0000256" key="2">
    <source>
        <dbReference type="SAM" id="SignalP"/>
    </source>
</evidence>
<keyword evidence="2" id="KW-0732">Signal</keyword>
<proteinExistence type="predicted"/>
<feature type="signal peptide" evidence="2">
    <location>
        <begin position="1"/>
        <end position="28"/>
    </location>
</feature>
<sequence>MKFSLKHLSTFLVLASLAIIFQISAVQCEDTGLKNTLTTLSMIISWLPKSSLPAAPLRLISLLLQLLVKQLQTTLTVLDRNRLPSEIGASSSTMTIQKNQTTFASKNWYHPEYQLGRCMIRYAKNAYPEMMDPIASIIGVMIRNGNDWFGSDREGVVSDKKEIRSNEIGYAAGARLRQPVMFVPVPMLPYSRSRPLAMLPGNSPYNVNNYKWKHSPRPLLVKKNINSNKSPDFSSKENNLIESDIKAKNIVRRSRSVNNDHDGQKTNDSANESVINENFKTILLEGLGIDPKYIEKGTPLSCGLNYVIDVFKRAEKVIY</sequence>
<evidence type="ECO:0000313" key="4">
    <source>
        <dbReference type="Proteomes" id="UP001151699"/>
    </source>
</evidence>
<keyword evidence="4" id="KW-1185">Reference proteome</keyword>
<dbReference type="Proteomes" id="UP001151699">
    <property type="component" value="Chromosome B"/>
</dbReference>
<dbReference type="EMBL" id="WJQU01000002">
    <property type="protein sequence ID" value="KAJ6644222.1"/>
    <property type="molecule type" value="Genomic_DNA"/>
</dbReference>
<gene>
    <name evidence="3" type="ORF">Bhyg_09189</name>
</gene>
<feature type="region of interest" description="Disordered" evidence="1">
    <location>
        <begin position="252"/>
        <end position="272"/>
    </location>
</feature>
<reference evidence="3" key="1">
    <citation type="submission" date="2022-07" db="EMBL/GenBank/DDBJ databases">
        <authorList>
            <person name="Trinca V."/>
            <person name="Uliana J.V.C."/>
            <person name="Torres T.T."/>
            <person name="Ward R.J."/>
            <person name="Monesi N."/>
        </authorList>
    </citation>
    <scope>NUCLEOTIDE SEQUENCE</scope>
    <source>
        <strain evidence="3">HSMRA1968</strain>
        <tissue evidence="3">Whole embryos</tissue>
    </source>
</reference>
<protein>
    <submittedName>
        <fullName evidence="3">Uncharacterized protein</fullName>
    </submittedName>
</protein>
<accession>A0A9Q0N6S7</accession>
<evidence type="ECO:0000313" key="3">
    <source>
        <dbReference type="EMBL" id="KAJ6644222.1"/>
    </source>
</evidence>
<name>A0A9Q0N6S7_9DIPT</name>
<organism evidence="3 4">
    <name type="scientific">Pseudolycoriella hygida</name>
    <dbReference type="NCBI Taxonomy" id="35572"/>
    <lineage>
        <taxon>Eukaryota</taxon>
        <taxon>Metazoa</taxon>
        <taxon>Ecdysozoa</taxon>
        <taxon>Arthropoda</taxon>
        <taxon>Hexapoda</taxon>
        <taxon>Insecta</taxon>
        <taxon>Pterygota</taxon>
        <taxon>Neoptera</taxon>
        <taxon>Endopterygota</taxon>
        <taxon>Diptera</taxon>
        <taxon>Nematocera</taxon>
        <taxon>Sciaroidea</taxon>
        <taxon>Sciaridae</taxon>
        <taxon>Pseudolycoriella</taxon>
    </lineage>
</organism>
<comment type="caution">
    <text evidence="3">The sequence shown here is derived from an EMBL/GenBank/DDBJ whole genome shotgun (WGS) entry which is preliminary data.</text>
</comment>